<proteinExistence type="predicted"/>
<evidence type="ECO:0000313" key="2">
    <source>
        <dbReference type="Proteomes" id="UP000015381"/>
    </source>
</evidence>
<dbReference type="AlphaFoldDB" id="S6D9E0"/>
<gene>
    <name evidence="1" type="ORF">HTIA_p2944</name>
</gene>
<evidence type="ECO:0000313" key="1">
    <source>
        <dbReference type="EMBL" id="CCQ35046.1"/>
    </source>
</evidence>
<dbReference type="Proteomes" id="UP000015381">
    <property type="component" value="Plasmid pHTIA"/>
</dbReference>
<sequence>MISPTITAPMEIVHLQKGLPIFVQERRFITTALTNAVGNP</sequence>
<protein>
    <submittedName>
        <fullName evidence="1">Uncharacterized protein</fullName>
    </submittedName>
</protein>
<geneLocation type="plasmid" evidence="1 2">
    <name>pHTIA</name>
</geneLocation>
<dbReference type="KEGG" id="hti:HTIA_p2944"/>
<organism evidence="1 2">
    <name type="scientific">Halorhabdus tiamatea SARL4B</name>
    <dbReference type="NCBI Taxonomy" id="1033806"/>
    <lineage>
        <taxon>Archaea</taxon>
        <taxon>Methanobacteriati</taxon>
        <taxon>Methanobacteriota</taxon>
        <taxon>Stenosarchaea group</taxon>
        <taxon>Halobacteria</taxon>
        <taxon>Halobacteriales</taxon>
        <taxon>Haloarculaceae</taxon>
        <taxon>Halorhabdus</taxon>
    </lineage>
</organism>
<keyword evidence="1" id="KW-0614">Plasmid</keyword>
<dbReference type="HOGENOM" id="CLU_3282790_0_0_2"/>
<name>S6D9E0_9EURY</name>
<accession>S6D9E0</accession>
<dbReference type="EMBL" id="HF571521">
    <property type="protein sequence ID" value="CCQ35046.1"/>
    <property type="molecule type" value="Genomic_DNA"/>
</dbReference>
<reference evidence="1 2" key="1">
    <citation type="journal article" date="2014" name="Environ. Microbiol.">
        <title>Halorhabdus tiamatea: proteogenomics and glycosidase activity measurements identify the first cultivated euryarchaeon from a deep-sea anoxic brine lake as potential polysaccharide degrader.</title>
        <authorList>
            <person name="Werner J."/>
            <person name="Ferrer M."/>
            <person name="Michel G."/>
            <person name="Mann A.J."/>
            <person name="Huang S."/>
            <person name="Juarez S."/>
            <person name="Ciordia S."/>
            <person name="Albar J.P."/>
            <person name="Alcaide M."/>
            <person name="La Cono V."/>
            <person name="Yakimov M.M."/>
            <person name="Antunes A."/>
            <person name="Taborda M."/>
            <person name="Da Costa M.S."/>
            <person name="Amann R.I."/>
            <person name="Gloeckner F.O."/>
            <person name="Golyshina O.V."/>
            <person name="Golyshin P.N."/>
            <person name="Teeling H."/>
        </authorList>
    </citation>
    <scope>NUCLEOTIDE SEQUENCE [LARGE SCALE GENOMIC DNA]</scope>
    <source>
        <strain evidence="2">SARL4B</strain>
        <plasmid evidence="1">pHTIA</plasmid>
    </source>
</reference>
<keyword evidence="2" id="KW-1185">Reference proteome</keyword>